<evidence type="ECO:0000313" key="2">
    <source>
        <dbReference type="EMBL" id="PBK93680.1"/>
    </source>
</evidence>
<dbReference type="InParanoid" id="A0A2H3DHU5"/>
<evidence type="ECO:0000256" key="1">
    <source>
        <dbReference type="SAM" id="MobiDB-lite"/>
    </source>
</evidence>
<sequence length="171" mass="19260">MPECEPDSTRAPADTGMVYVYSGIAERYACDCLSPVTLPSSIAREHVIEYNGTTLTVKDIKGCPSGFEASSEQLFGVEDKRVHVKGSKPQSKEPVSGQHYTRSRQYHYVPLILQQQIERGHSWKDVGSEPPLIVISRKMRSSDSYSRAGDLQRIRRNSNMLKVKKSEQEEL</sequence>
<protein>
    <submittedName>
        <fullName evidence="2">Uncharacterized protein</fullName>
    </submittedName>
</protein>
<dbReference type="EMBL" id="KZ293656">
    <property type="protein sequence ID" value="PBK93680.1"/>
    <property type="molecule type" value="Genomic_DNA"/>
</dbReference>
<accession>A0A2H3DHU5</accession>
<dbReference type="OrthoDB" id="10409679at2759"/>
<gene>
    <name evidence="2" type="ORF">ARMGADRAFT_1101884</name>
</gene>
<dbReference type="Proteomes" id="UP000217790">
    <property type="component" value="Unassembled WGS sequence"/>
</dbReference>
<evidence type="ECO:0000313" key="3">
    <source>
        <dbReference type="Proteomes" id="UP000217790"/>
    </source>
</evidence>
<reference evidence="3" key="1">
    <citation type="journal article" date="2017" name="Nat. Ecol. Evol.">
        <title>Genome expansion and lineage-specific genetic innovations in the forest pathogenic fungi Armillaria.</title>
        <authorList>
            <person name="Sipos G."/>
            <person name="Prasanna A.N."/>
            <person name="Walter M.C."/>
            <person name="O'Connor E."/>
            <person name="Balint B."/>
            <person name="Krizsan K."/>
            <person name="Kiss B."/>
            <person name="Hess J."/>
            <person name="Varga T."/>
            <person name="Slot J."/>
            <person name="Riley R."/>
            <person name="Boka B."/>
            <person name="Rigling D."/>
            <person name="Barry K."/>
            <person name="Lee J."/>
            <person name="Mihaltcheva S."/>
            <person name="LaButti K."/>
            <person name="Lipzen A."/>
            <person name="Waldron R."/>
            <person name="Moloney N.M."/>
            <person name="Sperisen C."/>
            <person name="Kredics L."/>
            <person name="Vagvoelgyi C."/>
            <person name="Patrignani A."/>
            <person name="Fitzpatrick D."/>
            <person name="Nagy I."/>
            <person name="Doyle S."/>
            <person name="Anderson J.B."/>
            <person name="Grigoriev I.V."/>
            <person name="Gueldener U."/>
            <person name="Muensterkoetter M."/>
            <person name="Nagy L.G."/>
        </authorList>
    </citation>
    <scope>NUCLEOTIDE SEQUENCE [LARGE SCALE GENOMIC DNA]</scope>
    <source>
        <strain evidence="3">Ar21-2</strain>
    </source>
</reference>
<feature type="region of interest" description="Disordered" evidence="1">
    <location>
        <begin position="141"/>
        <end position="171"/>
    </location>
</feature>
<organism evidence="2 3">
    <name type="scientific">Armillaria gallica</name>
    <name type="common">Bulbous honey fungus</name>
    <name type="synonym">Armillaria bulbosa</name>
    <dbReference type="NCBI Taxonomy" id="47427"/>
    <lineage>
        <taxon>Eukaryota</taxon>
        <taxon>Fungi</taxon>
        <taxon>Dikarya</taxon>
        <taxon>Basidiomycota</taxon>
        <taxon>Agaricomycotina</taxon>
        <taxon>Agaricomycetes</taxon>
        <taxon>Agaricomycetidae</taxon>
        <taxon>Agaricales</taxon>
        <taxon>Marasmiineae</taxon>
        <taxon>Physalacriaceae</taxon>
        <taxon>Armillaria</taxon>
    </lineage>
</organism>
<dbReference type="AlphaFoldDB" id="A0A2H3DHU5"/>
<keyword evidence="3" id="KW-1185">Reference proteome</keyword>
<name>A0A2H3DHU5_ARMGA</name>
<proteinExistence type="predicted"/>